<dbReference type="PIRSF" id="PIRSF006060">
    <property type="entry name" value="AA_transporter"/>
    <property type="match status" value="1"/>
</dbReference>
<dbReference type="AlphaFoldDB" id="A0A8B7YN87"/>
<feature type="transmembrane region" description="Helical" evidence="9">
    <location>
        <begin position="270"/>
        <end position="293"/>
    </location>
</feature>
<dbReference type="Gene3D" id="1.20.1740.10">
    <property type="entry name" value="Amino acid/polyamine transporter I"/>
    <property type="match status" value="1"/>
</dbReference>
<organism evidence="10 12">
    <name type="scientific">Acanthaster planci</name>
    <name type="common">Crown-of-thorns starfish</name>
    <dbReference type="NCBI Taxonomy" id="133434"/>
    <lineage>
        <taxon>Eukaryota</taxon>
        <taxon>Metazoa</taxon>
        <taxon>Echinodermata</taxon>
        <taxon>Eleutherozoa</taxon>
        <taxon>Asterozoa</taxon>
        <taxon>Asteroidea</taxon>
        <taxon>Valvatacea</taxon>
        <taxon>Valvatida</taxon>
        <taxon>Acanthasteridae</taxon>
        <taxon>Acanthaster</taxon>
    </lineage>
</organism>
<feature type="transmembrane region" description="Helical" evidence="9">
    <location>
        <begin position="317"/>
        <end position="338"/>
    </location>
</feature>
<evidence type="ECO:0000256" key="2">
    <source>
        <dbReference type="ARBA" id="ARBA00007040"/>
    </source>
</evidence>
<feature type="transmembrane region" description="Helical" evidence="9">
    <location>
        <begin position="233"/>
        <end position="258"/>
    </location>
</feature>
<feature type="transmembrane region" description="Helical" evidence="9">
    <location>
        <begin position="40"/>
        <end position="60"/>
    </location>
</feature>
<proteinExistence type="inferred from homology"/>
<accession>A0A8B7YN87</accession>
<dbReference type="GeneID" id="110981141"/>
<dbReference type="GO" id="GO:0015179">
    <property type="term" value="F:L-amino acid transmembrane transporter activity"/>
    <property type="evidence" value="ECO:0007669"/>
    <property type="project" value="TreeGrafter"/>
</dbReference>
<dbReference type="GO" id="GO:0005886">
    <property type="term" value="C:plasma membrane"/>
    <property type="evidence" value="ECO:0007669"/>
    <property type="project" value="UniProtKB-SubCell"/>
</dbReference>
<evidence type="ECO:0000313" key="11">
    <source>
        <dbReference type="RefSeq" id="XP_022094126.1"/>
    </source>
</evidence>
<evidence type="ECO:0000256" key="5">
    <source>
        <dbReference type="ARBA" id="ARBA00022692"/>
    </source>
</evidence>
<dbReference type="InterPro" id="IPR002293">
    <property type="entry name" value="AA/rel_permease1"/>
</dbReference>
<evidence type="ECO:0000256" key="8">
    <source>
        <dbReference type="SAM" id="MobiDB-lite"/>
    </source>
</evidence>
<comment type="similarity">
    <text evidence="2">Belongs to the amino acid-polyamine-organocation (APC) superfamily. L-type amino acid transporter (LAT) (TC 2.A.3.8) family.</text>
</comment>
<keyword evidence="4" id="KW-1003">Cell membrane</keyword>
<feature type="transmembrane region" description="Helical" evidence="9">
    <location>
        <begin position="396"/>
        <end position="414"/>
    </location>
</feature>
<dbReference type="RefSeq" id="XP_022094127.1">
    <property type="nucleotide sequence ID" value="XM_022238435.1"/>
</dbReference>
<feature type="transmembrane region" description="Helical" evidence="9">
    <location>
        <begin position="426"/>
        <end position="446"/>
    </location>
</feature>
<dbReference type="RefSeq" id="XP_022094126.1">
    <property type="nucleotide sequence ID" value="XM_022238434.1"/>
</dbReference>
<dbReference type="Pfam" id="PF13520">
    <property type="entry name" value="AA_permease_2"/>
    <property type="match status" value="1"/>
</dbReference>
<dbReference type="PANTHER" id="PTHR11785:SF528">
    <property type="entry name" value="AMINO ACID TRANSPORTER PROTEIN JHI-21"/>
    <property type="match status" value="1"/>
</dbReference>
<evidence type="ECO:0000256" key="9">
    <source>
        <dbReference type="SAM" id="Phobius"/>
    </source>
</evidence>
<sequence length="502" mass="53860">MEEEQTSQAVEEGDKHGQEADSERQIAPSASPDIKLKKKIGPLVGVAIVVGVMMGSGIFISPSFVLASSGSVGVALLVWTLTGLLSIIGSLCYMELGTMILMSGGDYAYIHFAFGPLPAFLYVWVTTVIGAPTMLAIMTSAFSNYVLYPFFQGGQACSPPPSSLYLLGAVCLLLVMFLNIYSVKWVARAQGVCTALVILALLVIIISGMVKLAQGNTAAFVNGFETIHGLSTAPGSVAIAFYAAFFAYGGWNILNFLIEELTNPVRDLPIVLMVSLPLVTIINVLVNIAYLAVLKPQEMLESKAVAFTFGNKVLGDAAWIMPIAVAISMVGAVNAGLLKGSRTCMVGARKGQFPSILGMIQVQRKTPAPALLFVSSFGLIFLTSNDIGRLINCFSLVTWATILASISGLLYLRWRRPELKRPFKVNLVLPIIFVLVCTCLIVLGFISAPWDSLIGVGMTLTALPVYALCIYPANKPSWLRKISYAVTVFLQKALFVGQEDTS</sequence>
<name>A0A8B7YN87_ACAPL</name>
<protein>
    <submittedName>
        <fullName evidence="11 12">Y+L amino acid transporter 2-like isoform X1</fullName>
    </submittedName>
</protein>
<dbReference type="InterPro" id="IPR050598">
    <property type="entry name" value="AminoAcid_Transporter"/>
</dbReference>
<evidence type="ECO:0000256" key="6">
    <source>
        <dbReference type="ARBA" id="ARBA00022989"/>
    </source>
</evidence>
<evidence type="ECO:0000256" key="1">
    <source>
        <dbReference type="ARBA" id="ARBA00004651"/>
    </source>
</evidence>
<evidence type="ECO:0000256" key="3">
    <source>
        <dbReference type="ARBA" id="ARBA00022448"/>
    </source>
</evidence>
<keyword evidence="6 9" id="KW-1133">Transmembrane helix</keyword>
<keyword evidence="10" id="KW-1185">Reference proteome</keyword>
<dbReference type="PANTHER" id="PTHR11785">
    <property type="entry name" value="AMINO ACID TRANSPORTER"/>
    <property type="match status" value="1"/>
</dbReference>
<dbReference type="KEGG" id="aplc:110981141"/>
<evidence type="ECO:0000256" key="7">
    <source>
        <dbReference type="ARBA" id="ARBA00023136"/>
    </source>
</evidence>
<feature type="transmembrane region" description="Helical" evidence="9">
    <location>
        <begin position="72"/>
        <end position="93"/>
    </location>
</feature>
<feature type="transmembrane region" description="Helical" evidence="9">
    <location>
        <begin position="162"/>
        <end position="181"/>
    </location>
</feature>
<keyword evidence="7 9" id="KW-0472">Membrane</keyword>
<feature type="compositionally biased region" description="Basic and acidic residues" evidence="8">
    <location>
        <begin position="12"/>
        <end position="24"/>
    </location>
</feature>
<feature type="transmembrane region" description="Helical" evidence="9">
    <location>
        <begin position="366"/>
        <end position="384"/>
    </location>
</feature>
<evidence type="ECO:0000313" key="12">
    <source>
        <dbReference type="RefSeq" id="XP_022094127.1"/>
    </source>
</evidence>
<evidence type="ECO:0000256" key="4">
    <source>
        <dbReference type="ARBA" id="ARBA00022475"/>
    </source>
</evidence>
<dbReference type="FunFam" id="1.20.1740.10:FF:000003">
    <property type="entry name" value="Y+L amino acid transporter 1 isoform X1"/>
    <property type="match status" value="1"/>
</dbReference>
<gene>
    <name evidence="11 12" type="primary">LOC110981141</name>
</gene>
<feature type="transmembrane region" description="Helical" evidence="9">
    <location>
        <begin position="452"/>
        <end position="473"/>
    </location>
</feature>
<dbReference type="OMA" id="FVLVCTC"/>
<keyword evidence="5 9" id="KW-0812">Transmembrane</keyword>
<evidence type="ECO:0000313" key="10">
    <source>
        <dbReference type="Proteomes" id="UP000694845"/>
    </source>
</evidence>
<comment type="subcellular location">
    <subcellularLocation>
        <location evidence="1">Cell membrane</location>
        <topology evidence="1">Multi-pass membrane protein</topology>
    </subcellularLocation>
</comment>
<feature type="transmembrane region" description="Helical" evidence="9">
    <location>
        <begin position="193"/>
        <end position="213"/>
    </location>
</feature>
<reference evidence="11 12" key="1">
    <citation type="submission" date="2025-04" db="UniProtKB">
        <authorList>
            <consortium name="RefSeq"/>
        </authorList>
    </citation>
    <scope>IDENTIFICATION</scope>
</reference>
<keyword evidence="3" id="KW-0813">Transport</keyword>
<dbReference type="OrthoDB" id="3257095at2759"/>
<dbReference type="Proteomes" id="UP000694845">
    <property type="component" value="Unplaced"/>
</dbReference>
<feature type="region of interest" description="Disordered" evidence="8">
    <location>
        <begin position="1"/>
        <end position="25"/>
    </location>
</feature>